<dbReference type="Proteomes" id="UP000298663">
    <property type="component" value="Unassembled WGS sequence"/>
</dbReference>
<reference evidence="1 2" key="1">
    <citation type="journal article" date="2015" name="Genome Biol.">
        <title>Comparative genomics of Steinernema reveals deeply conserved gene regulatory networks.</title>
        <authorList>
            <person name="Dillman A.R."/>
            <person name="Macchietto M."/>
            <person name="Porter C.F."/>
            <person name="Rogers A."/>
            <person name="Williams B."/>
            <person name="Antoshechkin I."/>
            <person name="Lee M.M."/>
            <person name="Goodwin Z."/>
            <person name="Lu X."/>
            <person name="Lewis E.E."/>
            <person name="Goodrich-Blair H."/>
            <person name="Stock S.P."/>
            <person name="Adams B.J."/>
            <person name="Sternberg P.W."/>
            <person name="Mortazavi A."/>
        </authorList>
    </citation>
    <scope>NUCLEOTIDE SEQUENCE [LARGE SCALE GENOMIC DNA]</scope>
    <source>
        <strain evidence="1 2">ALL</strain>
    </source>
</reference>
<organism evidence="1 2">
    <name type="scientific">Steinernema carpocapsae</name>
    <name type="common">Entomopathogenic nematode</name>
    <dbReference type="NCBI Taxonomy" id="34508"/>
    <lineage>
        <taxon>Eukaryota</taxon>
        <taxon>Metazoa</taxon>
        <taxon>Ecdysozoa</taxon>
        <taxon>Nematoda</taxon>
        <taxon>Chromadorea</taxon>
        <taxon>Rhabditida</taxon>
        <taxon>Tylenchina</taxon>
        <taxon>Panagrolaimomorpha</taxon>
        <taxon>Strongyloidoidea</taxon>
        <taxon>Steinernematidae</taxon>
        <taxon>Steinernema</taxon>
    </lineage>
</organism>
<evidence type="ECO:0000313" key="2">
    <source>
        <dbReference type="Proteomes" id="UP000298663"/>
    </source>
</evidence>
<sequence>MCGGYKCKWEKAPEAENSFVISGEGDPQSRSAAKQTTRIRQVALISSEEAQKVLYSSPEPTQKQLESESLVPIRNDSSDLANNVGGMDTEWVSATGFLSREKTAFLVFDLKTESDESVLRRLKDD</sequence>
<gene>
    <name evidence="1" type="ORF">L596_011077</name>
</gene>
<accession>A0A4U5NTP1</accession>
<reference evidence="1 2" key="2">
    <citation type="journal article" date="2019" name="G3 (Bethesda)">
        <title>Hybrid Assembly of the Genome of the Entomopathogenic Nematode Steinernema carpocapsae Identifies the X-Chromosome.</title>
        <authorList>
            <person name="Serra L."/>
            <person name="Macchietto M."/>
            <person name="Macias-Munoz A."/>
            <person name="McGill C.J."/>
            <person name="Rodriguez I.M."/>
            <person name="Rodriguez B."/>
            <person name="Murad R."/>
            <person name="Mortazavi A."/>
        </authorList>
    </citation>
    <scope>NUCLEOTIDE SEQUENCE [LARGE SCALE GENOMIC DNA]</scope>
    <source>
        <strain evidence="1 2">ALL</strain>
    </source>
</reference>
<proteinExistence type="predicted"/>
<dbReference type="AlphaFoldDB" id="A0A4U5NTP1"/>
<protein>
    <submittedName>
        <fullName evidence="1">Uncharacterized protein</fullName>
    </submittedName>
</protein>
<keyword evidence="2" id="KW-1185">Reference proteome</keyword>
<comment type="caution">
    <text evidence="1">The sequence shown here is derived from an EMBL/GenBank/DDBJ whole genome shotgun (WGS) entry which is preliminary data.</text>
</comment>
<dbReference type="EMBL" id="AZBU02000003">
    <property type="protein sequence ID" value="TKR86493.1"/>
    <property type="molecule type" value="Genomic_DNA"/>
</dbReference>
<name>A0A4U5NTP1_STECR</name>
<evidence type="ECO:0000313" key="1">
    <source>
        <dbReference type="EMBL" id="TKR86493.1"/>
    </source>
</evidence>